<gene>
    <name evidence="1" type="ORF">ATB98_07540</name>
</gene>
<evidence type="ECO:0000313" key="2">
    <source>
        <dbReference type="Proteomes" id="UP000078507"/>
    </source>
</evidence>
<organism evidence="1 2">
    <name type="scientific">Sinorhizobium saheli</name>
    <dbReference type="NCBI Taxonomy" id="36856"/>
    <lineage>
        <taxon>Bacteria</taxon>
        <taxon>Pseudomonadati</taxon>
        <taxon>Pseudomonadota</taxon>
        <taxon>Alphaproteobacteria</taxon>
        <taxon>Hyphomicrobiales</taxon>
        <taxon>Rhizobiaceae</taxon>
        <taxon>Sinorhizobium/Ensifer group</taxon>
        <taxon>Sinorhizobium</taxon>
    </lineage>
</organism>
<protein>
    <submittedName>
        <fullName evidence="1">Uncharacterized protein</fullName>
    </submittedName>
</protein>
<dbReference type="EMBL" id="LNQB01000083">
    <property type="protein sequence ID" value="OAP42242.1"/>
    <property type="molecule type" value="Genomic_DNA"/>
</dbReference>
<dbReference type="AlphaFoldDB" id="A0A178Y4Z7"/>
<reference evidence="1 2" key="1">
    <citation type="submission" date="2015-11" db="EMBL/GenBank/DDBJ databases">
        <title>Ensifer anhuiense sp. nov., an effective nitrogen fixation bacterium with Glycine soja.</title>
        <authorList>
            <person name="Yan H."/>
            <person name="Chen W."/>
        </authorList>
    </citation>
    <scope>NUCLEOTIDE SEQUENCE [LARGE SCALE GENOMIC DNA]</scope>
    <source>
        <strain evidence="1 2">LMG 7837</strain>
    </source>
</reference>
<accession>A0A178Y4Z7</accession>
<proteinExistence type="predicted"/>
<keyword evidence="2" id="KW-1185">Reference proteome</keyword>
<comment type="caution">
    <text evidence="1">The sequence shown here is derived from an EMBL/GenBank/DDBJ whole genome shotgun (WGS) entry which is preliminary data.</text>
</comment>
<dbReference type="Proteomes" id="UP000078507">
    <property type="component" value="Unassembled WGS sequence"/>
</dbReference>
<evidence type="ECO:0000313" key="1">
    <source>
        <dbReference type="EMBL" id="OAP42242.1"/>
    </source>
</evidence>
<sequence length="163" mass="18066">MELVAARSYEPLTPADLEAIAAVAVRTLADIFDRAPVAGLYRDRLVLLALAQGSALHYLDGKSGIKDFDVWAFFEGGPPKPFPHRKRWSVDLGPSRFGRHPDDRGYSGRRLDIMGRSIAVIGGEAAEDAVRRWLGSRAKSAIALRRKPMFCLLPHRAFGERII</sequence>
<name>A0A178Y4Z7_SINSA</name>